<evidence type="ECO:0000313" key="1">
    <source>
        <dbReference type="EMBL" id="QIK51943.1"/>
    </source>
</evidence>
<dbReference type="EMBL" id="CP049889">
    <property type="protein sequence ID" value="QIK51943.1"/>
    <property type="molecule type" value="Genomic_DNA"/>
</dbReference>
<protein>
    <submittedName>
        <fullName evidence="1">Ribonuclease P</fullName>
    </submittedName>
</protein>
<sequence>MKVDVAALEQYVGYRDMKYIAPAKAGERADEMETFKKDGQTARASFSDLAKQIDSELAHFKMERVSGWMNQAQIGRPLFFCYYNHEAASRLDPTFAIRLVMIEERLGITVEVSFIERGVVPETIIRQNRVLDAPVSDGVYYFVQRDGESHRIEGTEENRLDLMEQRTAGLFRKVLVKFDISDLGQFETDEDLVAEIMSGFRALHPYYEATRNN</sequence>
<proteinExistence type="predicted"/>
<dbReference type="GeneID" id="94553194"/>
<dbReference type="Proteomes" id="UP000501830">
    <property type="component" value="Chromosome"/>
</dbReference>
<accession>A0A6G7WI51</accession>
<organism evidence="1 2">
    <name type="scientific">Jeotgalibaca porci</name>
    <dbReference type="NCBI Taxonomy" id="1868793"/>
    <lineage>
        <taxon>Bacteria</taxon>
        <taxon>Bacillati</taxon>
        <taxon>Bacillota</taxon>
        <taxon>Bacilli</taxon>
        <taxon>Lactobacillales</taxon>
        <taxon>Carnobacteriaceae</taxon>
        <taxon>Jeotgalibaca</taxon>
    </lineage>
</organism>
<gene>
    <name evidence="1" type="ORF">G7058_07860</name>
</gene>
<name>A0A6G7WI51_9LACT</name>
<keyword evidence="2" id="KW-1185">Reference proteome</keyword>
<dbReference type="RefSeq" id="WP_166063004.1">
    <property type="nucleotide sequence ID" value="NZ_CP049889.1"/>
</dbReference>
<dbReference type="AlphaFoldDB" id="A0A6G7WI51"/>
<evidence type="ECO:0000313" key="2">
    <source>
        <dbReference type="Proteomes" id="UP000501830"/>
    </source>
</evidence>
<dbReference type="KEGG" id="jpo:G7058_07860"/>
<reference evidence="1 2" key="1">
    <citation type="journal article" date="2017" name="Int. J. Syst. Evol. Microbiol.">
        <title>Jeotgalibaca porci sp. nov. and Jeotgalibaca arthritidis sp. nov., isolated from pigs, and emended description of the genus Jeotgalibaca.</title>
        <authorList>
            <person name="Zamora L."/>
            <person name="Perez-Sancho M."/>
            <person name="Dominguez L."/>
            <person name="Fernandez-Garayzabal J.F."/>
            <person name="Vela A.I."/>
        </authorList>
    </citation>
    <scope>NUCLEOTIDE SEQUENCE [LARGE SCALE GENOMIC DNA]</scope>
    <source>
        <strain evidence="1 2">CCUG 69148</strain>
    </source>
</reference>